<dbReference type="CDD" id="cd00158">
    <property type="entry name" value="RHOD"/>
    <property type="match status" value="1"/>
</dbReference>
<dbReference type="PANTHER" id="PTHR43031:SF1">
    <property type="entry name" value="PYRIDINE NUCLEOTIDE-DISULPHIDE OXIDOREDUCTASE"/>
    <property type="match status" value="1"/>
</dbReference>
<dbReference type="SUPFAM" id="SSF52821">
    <property type="entry name" value="Rhodanese/Cell cycle control phosphatase"/>
    <property type="match status" value="1"/>
</dbReference>
<proteinExistence type="predicted"/>
<evidence type="ECO:0000259" key="1">
    <source>
        <dbReference type="PROSITE" id="PS50206"/>
    </source>
</evidence>
<dbReference type="Gene3D" id="3.40.250.10">
    <property type="entry name" value="Rhodanese-like domain"/>
    <property type="match status" value="1"/>
</dbReference>
<reference evidence="2" key="2">
    <citation type="submission" date="2020-09" db="EMBL/GenBank/DDBJ databases">
        <authorList>
            <person name="Sun Q."/>
            <person name="Ohkuma M."/>
        </authorList>
    </citation>
    <scope>NUCLEOTIDE SEQUENCE</scope>
    <source>
        <strain evidence="2">JCM 3091</strain>
    </source>
</reference>
<gene>
    <name evidence="2" type="ORF">GCM10010124_27060</name>
</gene>
<reference evidence="2" key="1">
    <citation type="journal article" date="2014" name="Int. J. Syst. Evol. Microbiol.">
        <title>Complete genome sequence of Corynebacterium casei LMG S-19264T (=DSM 44701T), isolated from a smear-ripened cheese.</title>
        <authorList>
            <consortium name="US DOE Joint Genome Institute (JGI-PGF)"/>
            <person name="Walter F."/>
            <person name="Albersmeier A."/>
            <person name="Kalinowski J."/>
            <person name="Ruckert C."/>
        </authorList>
    </citation>
    <scope>NUCLEOTIDE SEQUENCE</scope>
    <source>
        <strain evidence="2">JCM 3091</strain>
    </source>
</reference>
<dbReference type="PANTHER" id="PTHR43031">
    <property type="entry name" value="FAD-DEPENDENT OXIDOREDUCTASE"/>
    <property type="match status" value="1"/>
</dbReference>
<dbReference type="Proteomes" id="UP000662200">
    <property type="component" value="Unassembled WGS sequence"/>
</dbReference>
<organism evidence="2 3">
    <name type="scientific">Pilimelia terevasa</name>
    <dbReference type="NCBI Taxonomy" id="53372"/>
    <lineage>
        <taxon>Bacteria</taxon>
        <taxon>Bacillati</taxon>
        <taxon>Actinomycetota</taxon>
        <taxon>Actinomycetes</taxon>
        <taxon>Micromonosporales</taxon>
        <taxon>Micromonosporaceae</taxon>
        <taxon>Pilimelia</taxon>
    </lineage>
</organism>
<dbReference type="InterPro" id="IPR001763">
    <property type="entry name" value="Rhodanese-like_dom"/>
</dbReference>
<dbReference type="SMART" id="SM00450">
    <property type="entry name" value="RHOD"/>
    <property type="match status" value="1"/>
</dbReference>
<dbReference type="AlphaFoldDB" id="A0A8J3BNZ7"/>
<dbReference type="FunFam" id="3.40.250.10:FF:000049">
    <property type="entry name" value="Phage shock protein E"/>
    <property type="match status" value="1"/>
</dbReference>
<evidence type="ECO:0000313" key="2">
    <source>
        <dbReference type="EMBL" id="GGK32864.1"/>
    </source>
</evidence>
<dbReference type="InterPro" id="IPR050229">
    <property type="entry name" value="GlpE_sulfurtransferase"/>
</dbReference>
<dbReference type="Pfam" id="PF00581">
    <property type="entry name" value="Rhodanese"/>
    <property type="match status" value="1"/>
</dbReference>
<keyword evidence="3" id="KW-1185">Reference proteome</keyword>
<evidence type="ECO:0000313" key="3">
    <source>
        <dbReference type="Proteomes" id="UP000662200"/>
    </source>
</evidence>
<dbReference type="PROSITE" id="PS50206">
    <property type="entry name" value="RHODANESE_3"/>
    <property type="match status" value="1"/>
</dbReference>
<dbReference type="EMBL" id="BMQC01000008">
    <property type="protein sequence ID" value="GGK32864.1"/>
    <property type="molecule type" value="Genomic_DNA"/>
</dbReference>
<sequence>MSRDMEQVAPAAVDDGVVVLDVRESDEWQAGHAEGAVHLPMMEVPARIGEIPRDRPVVVACRSGKRSAQVIAYLQGHGYDNLRNLDGGMQAWAGAARPMVSDDGQPARVI</sequence>
<accession>A0A8J3BNZ7</accession>
<dbReference type="InterPro" id="IPR036873">
    <property type="entry name" value="Rhodanese-like_dom_sf"/>
</dbReference>
<comment type="caution">
    <text evidence="2">The sequence shown here is derived from an EMBL/GenBank/DDBJ whole genome shotgun (WGS) entry which is preliminary data.</text>
</comment>
<protein>
    <submittedName>
        <fullName evidence="2">Sulfurtransferase</fullName>
    </submittedName>
</protein>
<feature type="domain" description="Rhodanese" evidence="1">
    <location>
        <begin position="13"/>
        <end position="101"/>
    </location>
</feature>
<name>A0A8J3BNZ7_9ACTN</name>